<dbReference type="Pfam" id="PF19732">
    <property type="entry name" value="SpoIIE_N"/>
    <property type="match status" value="1"/>
</dbReference>
<dbReference type="InterPro" id="IPR036457">
    <property type="entry name" value="PPM-type-like_dom_sf"/>
</dbReference>
<dbReference type="SMART" id="SM00331">
    <property type="entry name" value="PP2C_SIG"/>
    <property type="match status" value="1"/>
</dbReference>
<accession>C9L4W3</accession>
<dbReference type="GO" id="GO:0016791">
    <property type="term" value="F:phosphatase activity"/>
    <property type="evidence" value="ECO:0007669"/>
    <property type="project" value="TreeGrafter"/>
</dbReference>
<dbReference type="AlphaFoldDB" id="C9L4W3"/>
<dbReference type="SUPFAM" id="SSF81606">
    <property type="entry name" value="PP2C-like"/>
    <property type="match status" value="1"/>
</dbReference>
<dbReference type="PANTHER" id="PTHR43156:SF2">
    <property type="entry name" value="STAGE II SPORULATION PROTEIN E"/>
    <property type="match status" value="1"/>
</dbReference>
<organism evidence="3 4">
    <name type="scientific">Blautia hansenii DSM 20583</name>
    <dbReference type="NCBI Taxonomy" id="537007"/>
    <lineage>
        <taxon>Bacteria</taxon>
        <taxon>Bacillati</taxon>
        <taxon>Bacillota</taxon>
        <taxon>Clostridia</taxon>
        <taxon>Lachnospirales</taxon>
        <taxon>Lachnospiraceae</taxon>
        <taxon>Blautia</taxon>
    </lineage>
</organism>
<dbReference type="Pfam" id="PF07228">
    <property type="entry name" value="SpoIIE"/>
    <property type="match status" value="1"/>
</dbReference>
<keyword evidence="1" id="KW-0378">Hydrolase</keyword>
<dbReference type="eggNOG" id="COG2208">
    <property type="taxonomic scope" value="Bacteria"/>
</dbReference>
<proteinExistence type="predicted"/>
<dbReference type="Gene3D" id="3.60.40.10">
    <property type="entry name" value="PPM-type phosphatase domain"/>
    <property type="match status" value="1"/>
</dbReference>
<dbReference type="EMBL" id="ABYU02000010">
    <property type="protein sequence ID" value="EEX22797.1"/>
    <property type="molecule type" value="Genomic_DNA"/>
</dbReference>
<dbReference type="HOGENOM" id="CLU_017349_3_0_9"/>
<evidence type="ECO:0000259" key="2">
    <source>
        <dbReference type="SMART" id="SM00331"/>
    </source>
</evidence>
<comment type="caution">
    <text evidence="3">The sequence shown here is derived from an EMBL/GenBank/DDBJ whole genome shotgun (WGS) entry which is preliminary data.</text>
</comment>
<evidence type="ECO:0000313" key="3">
    <source>
        <dbReference type="EMBL" id="EEX22797.1"/>
    </source>
</evidence>
<gene>
    <name evidence="3" type="ORF">BLAHAN_04413</name>
</gene>
<name>C9L4W3_BLAHA</name>
<keyword evidence="4" id="KW-1185">Reference proteome</keyword>
<dbReference type="STRING" id="537007.BLAHAN_04413"/>
<reference evidence="3" key="1">
    <citation type="submission" date="2009-09" db="EMBL/GenBank/DDBJ databases">
        <authorList>
            <person name="Weinstock G."/>
            <person name="Sodergren E."/>
            <person name="Clifton S."/>
            <person name="Fulton L."/>
            <person name="Fulton B."/>
            <person name="Courtney L."/>
            <person name="Fronick C."/>
            <person name="Harrison M."/>
            <person name="Strong C."/>
            <person name="Farmer C."/>
            <person name="Delahaunty K."/>
            <person name="Markovic C."/>
            <person name="Hall O."/>
            <person name="Minx P."/>
            <person name="Tomlinson C."/>
            <person name="Mitreva M."/>
            <person name="Nelson J."/>
            <person name="Hou S."/>
            <person name="Wollam A."/>
            <person name="Pepin K.H."/>
            <person name="Johnson M."/>
            <person name="Bhonagiri V."/>
            <person name="Nash W.E."/>
            <person name="Warren W."/>
            <person name="Chinwalla A."/>
            <person name="Mardis E.R."/>
            <person name="Wilson R.K."/>
        </authorList>
    </citation>
    <scope>NUCLEOTIDE SEQUENCE [LARGE SCALE GENOMIC DNA]</scope>
    <source>
        <strain evidence="3">DSM 20583</strain>
    </source>
</reference>
<feature type="domain" description="PPM-type phosphatase" evidence="2">
    <location>
        <begin position="291"/>
        <end position="500"/>
    </location>
</feature>
<evidence type="ECO:0000313" key="4">
    <source>
        <dbReference type="Proteomes" id="UP000003755"/>
    </source>
</evidence>
<evidence type="ECO:0000256" key="1">
    <source>
        <dbReference type="ARBA" id="ARBA00022801"/>
    </source>
</evidence>
<protein>
    <submittedName>
        <fullName evidence="3">Stage II sporulation protein E</fullName>
    </submittedName>
</protein>
<dbReference type="InterPro" id="IPR052016">
    <property type="entry name" value="Bact_Sigma-Reg"/>
</dbReference>
<sequence>MLIQGGKKMQEWMIAMLVISVLLILRDMAKTIFSEMKKSAATLAYEQHPQKEKMQRYAESFQKLANSFYGMPYRKDYLSSTEIDEMIQEVQEGLCKRCHFNQVCWKQNSVQSYQRIYSLLRIMEEDDEEKFRKAKADLTGVCISQGKLVQELQRIMDRERQNLIWNNKLLENRVAVAEQLGEMAELMKVLSRDLFDMVEADVQFREEFARRLKKRHIQVRNVWYLEQPDGKLRYYAELRAKGKGCVPAGEAAAVLSKMCQTRMTPKESGKTLINREFSVLGFAEEVNFKMLYGAVKITKDKETISGDNYTCTTEDNGQFFMCLSDGMGSGLEACQESESIVDTLEQLVEAGFTGETAARMVNSVLNLKTKNGRFSTVDISMVDLYSGMCHFLKAGAATTFIKRDHWVEAISSTSLALGLVQQADFESSTKKLYEGDFLIMVTDGVLDALPEGQAEEIMKEIILQTNASAAQELGRGILERVLTYSGYCATDDMTVLAAGLWRN</sequence>
<dbReference type="Proteomes" id="UP000003755">
    <property type="component" value="Unassembled WGS sequence"/>
</dbReference>
<dbReference type="PANTHER" id="PTHR43156">
    <property type="entry name" value="STAGE II SPORULATION PROTEIN E-RELATED"/>
    <property type="match status" value="1"/>
</dbReference>
<dbReference type="InterPro" id="IPR045768">
    <property type="entry name" value="SpoIIE_N"/>
</dbReference>
<dbReference type="InterPro" id="IPR001932">
    <property type="entry name" value="PPM-type_phosphatase-like_dom"/>
</dbReference>